<feature type="compositionally biased region" description="Basic and acidic residues" evidence="12">
    <location>
        <begin position="696"/>
        <end position="706"/>
    </location>
</feature>
<feature type="region of interest" description="Disordered" evidence="12">
    <location>
        <begin position="678"/>
        <end position="724"/>
    </location>
</feature>
<evidence type="ECO:0000256" key="5">
    <source>
        <dbReference type="ARBA" id="ARBA00022840"/>
    </source>
</evidence>
<evidence type="ECO:0000256" key="8">
    <source>
        <dbReference type="ARBA" id="ARBA00034617"/>
    </source>
</evidence>
<dbReference type="PANTHER" id="PTHR11070:SF2">
    <property type="entry name" value="ATP-DEPENDENT DNA HELICASE SRS2"/>
    <property type="match status" value="1"/>
</dbReference>
<keyword evidence="4 11" id="KW-0347">Helicase</keyword>
<sequence length="1105" mass="126073">MTTNDDFNQYDRTLRGILSTLNKQQLLATKFNPTKALQVIAGPGTGKTKVLTSRVAYLLLRHNIKPNEIIVTTFTNKAAKEMIERLQSLFKGTDIDLKNLFIGTFHGICLKILGRFGYKIGLQNGWRIIEEREIDNIINEIINNVPDQIRDYANSFKRLINLCRPNKSGDSWTLNCQMIKREISKLKANAMIPEEYNNEQEHDSALAYFYQKYQDKLHELNVLDFDDLLMYCFRLLTKERCLPNIKHVFVDEFQDTNSIQMDLMFLMARGDHHISRGITVVGDPDQSIYSFRNALDQNFQEMVNKSPIPCSQIVLIENYRSTQKILNTSEILIQQQLKGRTLRAPLHAQFDCDFPPVYINFPVLFLQGPSLAKELLYLKALPNLFTFDDFAILVRQRRQIKSIESSLIEHRIPYKIIRGRAFWELKEITSMLNLLRCLLSDNDKSAILQSLIYPSRGLGQTTLEKIGIKMDEMSQRKNLNPLMTLRKINSNQIPFSMTTKIRSVISNFLTMIDSCRTNIEAKVTEPMLDKLFDKMYQDSGLEKEYLYEDCTNNKKKLPSDTVKTISANYGNVRHKNVGILKRYFLGITQIESDNVPSDDKLEASTISGVCLDDITLREYIARFFNSISIFNAANEDLQYNEKETQGRVTISTIHGSKGLEWPVVFIPGCVEGIIPSIFSRDGEENGDDENTGNNTSDDKGDMKEGDDPSNSSNGFNNGTKRPKNIDVTLDEERRMFFVAQTRAKVLLYLSSIDENEGNPMLGGPSRFLTPNLLATLVDDQKVFADIKNIKSLYHAMKKPLPGRNISEIFSFKTLLQDYADFISNRREKMVWGGQQISNIQMLRLERNRLGTSSALLSDFSTAADQLKIETQLSGTKNQYASTHKKSKQSVINNIQMSPQRTYAPTSGIKRSSSPRKIFAPSIDDRVSPIKKKQYTGKDESVQQRSLVDNNIDNISVEKPSISSSKPLFPLKKENSFEYLKPVKIEDITASEILHNPEDLTVDDRPIVANAKLLADAIINKKKNPSEVLIKKEVGQELQDKTLKAKTKKDKPSKTKRSSIPQFKKKNEKTDITREASSSQFDIFSQLSRARKKPKIKDNEIIIIDD</sequence>
<protein>
    <recommendedName>
        <fullName evidence="9">DNA 3'-5' helicase</fullName>
        <ecNumber evidence="9">5.6.2.4</ecNumber>
    </recommendedName>
</protein>
<evidence type="ECO:0000256" key="9">
    <source>
        <dbReference type="ARBA" id="ARBA00034808"/>
    </source>
</evidence>
<dbReference type="InterPro" id="IPR027417">
    <property type="entry name" value="P-loop_NTPase"/>
</dbReference>
<dbReference type="InterPro" id="IPR000212">
    <property type="entry name" value="DNA_helicase_UvrD/REP"/>
</dbReference>
<evidence type="ECO:0000313" key="16">
    <source>
        <dbReference type="Proteomes" id="UP001306508"/>
    </source>
</evidence>
<dbReference type="SUPFAM" id="SSF52540">
    <property type="entry name" value="P-loop containing nucleoside triphosphate hydrolases"/>
    <property type="match status" value="1"/>
</dbReference>
<dbReference type="GO" id="GO:0005524">
    <property type="term" value="F:ATP binding"/>
    <property type="evidence" value="ECO:0007669"/>
    <property type="project" value="UniProtKB-UniRule"/>
</dbReference>
<feature type="region of interest" description="Disordered" evidence="12">
    <location>
        <begin position="1040"/>
        <end position="1076"/>
    </location>
</feature>
<comment type="similarity">
    <text evidence="1">Belongs to the helicase family. UvrD subfamily.</text>
</comment>
<dbReference type="PANTHER" id="PTHR11070">
    <property type="entry name" value="UVRD / RECB / PCRA DNA HELICASE FAMILY MEMBER"/>
    <property type="match status" value="1"/>
</dbReference>
<dbReference type="GO" id="GO:0003677">
    <property type="term" value="F:DNA binding"/>
    <property type="evidence" value="ECO:0007669"/>
    <property type="project" value="UniProtKB-KW"/>
</dbReference>
<dbReference type="Gene3D" id="1.10.486.10">
    <property type="entry name" value="PCRA, domain 4"/>
    <property type="match status" value="1"/>
</dbReference>
<proteinExistence type="inferred from homology"/>
<reference evidence="16" key="1">
    <citation type="submission" date="2023-07" db="EMBL/GenBank/DDBJ databases">
        <title>A draft genome of Kazachstania heterogenica Y-27499.</title>
        <authorList>
            <person name="Donic C."/>
            <person name="Kralova J.S."/>
            <person name="Fidel L."/>
            <person name="Ben-Dor S."/>
            <person name="Jung S."/>
        </authorList>
    </citation>
    <scope>NUCLEOTIDE SEQUENCE [LARGE SCALE GENOMIC DNA]</scope>
    <source>
        <strain evidence="16">Y27499</strain>
    </source>
</reference>
<comment type="catalytic activity">
    <reaction evidence="10">
        <text>ATP + H2O = ADP + phosphate + H(+)</text>
        <dbReference type="Rhea" id="RHEA:13065"/>
        <dbReference type="ChEBI" id="CHEBI:15377"/>
        <dbReference type="ChEBI" id="CHEBI:15378"/>
        <dbReference type="ChEBI" id="CHEBI:30616"/>
        <dbReference type="ChEBI" id="CHEBI:43474"/>
        <dbReference type="ChEBI" id="CHEBI:456216"/>
        <dbReference type="EC" id="5.6.2.4"/>
    </reaction>
</comment>
<dbReference type="InterPro" id="IPR014017">
    <property type="entry name" value="DNA_helicase_UvrD-like_C"/>
</dbReference>
<evidence type="ECO:0000256" key="7">
    <source>
        <dbReference type="ARBA" id="ARBA00023235"/>
    </source>
</evidence>
<dbReference type="Gene3D" id="3.40.50.300">
    <property type="entry name" value="P-loop containing nucleotide triphosphate hydrolases"/>
    <property type="match status" value="3"/>
</dbReference>
<evidence type="ECO:0000256" key="3">
    <source>
        <dbReference type="ARBA" id="ARBA00022801"/>
    </source>
</evidence>
<dbReference type="InterPro" id="IPR013986">
    <property type="entry name" value="DExx_box_DNA_helicase_dom_sf"/>
</dbReference>
<dbReference type="Pfam" id="PF13361">
    <property type="entry name" value="UvrD_C"/>
    <property type="match status" value="1"/>
</dbReference>
<dbReference type="GO" id="GO:0016787">
    <property type="term" value="F:hydrolase activity"/>
    <property type="evidence" value="ECO:0007669"/>
    <property type="project" value="UniProtKB-UniRule"/>
</dbReference>
<gene>
    <name evidence="15" type="ORF">RI543_001874</name>
</gene>
<dbReference type="GO" id="GO:0043138">
    <property type="term" value="F:3'-5' DNA helicase activity"/>
    <property type="evidence" value="ECO:0007669"/>
    <property type="project" value="UniProtKB-EC"/>
</dbReference>
<evidence type="ECO:0000256" key="11">
    <source>
        <dbReference type="PROSITE-ProRule" id="PRU00560"/>
    </source>
</evidence>
<keyword evidence="7" id="KW-0413">Isomerase</keyword>
<feature type="binding site" evidence="11">
    <location>
        <begin position="41"/>
        <end position="48"/>
    </location>
    <ligand>
        <name>ATP</name>
        <dbReference type="ChEBI" id="CHEBI:30616"/>
    </ligand>
</feature>
<comment type="catalytic activity">
    <reaction evidence="8">
        <text>Couples ATP hydrolysis with the unwinding of duplex DNA by translocating in the 3'-5' direction.</text>
        <dbReference type="EC" id="5.6.2.4"/>
    </reaction>
</comment>
<feature type="compositionally biased region" description="Basic residues" evidence="12">
    <location>
        <begin position="1043"/>
        <end position="1066"/>
    </location>
</feature>
<keyword evidence="2 11" id="KW-0547">Nucleotide-binding</keyword>
<evidence type="ECO:0000256" key="6">
    <source>
        <dbReference type="ARBA" id="ARBA00023125"/>
    </source>
</evidence>
<evidence type="ECO:0000256" key="4">
    <source>
        <dbReference type="ARBA" id="ARBA00022806"/>
    </source>
</evidence>
<evidence type="ECO:0000313" key="15">
    <source>
        <dbReference type="EMBL" id="KAK5780752.1"/>
    </source>
</evidence>
<evidence type="ECO:0000256" key="1">
    <source>
        <dbReference type="ARBA" id="ARBA00009922"/>
    </source>
</evidence>
<evidence type="ECO:0000259" key="13">
    <source>
        <dbReference type="PROSITE" id="PS51198"/>
    </source>
</evidence>
<keyword evidence="3 11" id="KW-0378">Hydrolase</keyword>
<dbReference type="PROSITE" id="PS51198">
    <property type="entry name" value="UVRD_HELICASE_ATP_BIND"/>
    <property type="match status" value="1"/>
</dbReference>
<feature type="domain" description="UvrD-like helicase ATP-binding" evidence="13">
    <location>
        <begin position="20"/>
        <end position="322"/>
    </location>
</feature>
<dbReference type="AlphaFoldDB" id="A0AAN8A7G6"/>
<dbReference type="Gene3D" id="1.10.10.160">
    <property type="match status" value="1"/>
</dbReference>
<dbReference type="InterPro" id="IPR014016">
    <property type="entry name" value="UvrD-like_ATP-bd"/>
</dbReference>
<dbReference type="EMBL" id="JAWIZZ010000040">
    <property type="protein sequence ID" value="KAK5780752.1"/>
    <property type="molecule type" value="Genomic_DNA"/>
</dbReference>
<name>A0AAN8A7G6_9SACH</name>
<keyword evidence="5 11" id="KW-0067">ATP-binding</keyword>
<dbReference type="GO" id="GO:0000725">
    <property type="term" value="P:recombinational repair"/>
    <property type="evidence" value="ECO:0007669"/>
    <property type="project" value="TreeGrafter"/>
</dbReference>
<keyword evidence="6" id="KW-0238">DNA-binding</keyword>
<dbReference type="Proteomes" id="UP001306508">
    <property type="component" value="Unassembled WGS sequence"/>
</dbReference>
<comment type="caution">
    <text evidence="15">The sequence shown here is derived from an EMBL/GenBank/DDBJ whole genome shotgun (WGS) entry which is preliminary data.</text>
</comment>
<evidence type="ECO:0000256" key="10">
    <source>
        <dbReference type="ARBA" id="ARBA00048988"/>
    </source>
</evidence>
<accession>A0AAN8A7G6</accession>
<keyword evidence="16" id="KW-1185">Reference proteome</keyword>
<evidence type="ECO:0000256" key="2">
    <source>
        <dbReference type="ARBA" id="ARBA00022741"/>
    </source>
</evidence>
<evidence type="ECO:0000256" key="12">
    <source>
        <dbReference type="SAM" id="MobiDB-lite"/>
    </source>
</evidence>
<dbReference type="EC" id="5.6.2.4" evidence="9"/>
<dbReference type="PROSITE" id="PS51217">
    <property type="entry name" value="UVRD_HELICASE_CTER"/>
    <property type="match status" value="1"/>
</dbReference>
<organism evidence="15 16">
    <name type="scientific">Arxiozyma heterogenica</name>
    <dbReference type="NCBI Taxonomy" id="278026"/>
    <lineage>
        <taxon>Eukaryota</taxon>
        <taxon>Fungi</taxon>
        <taxon>Dikarya</taxon>
        <taxon>Ascomycota</taxon>
        <taxon>Saccharomycotina</taxon>
        <taxon>Saccharomycetes</taxon>
        <taxon>Saccharomycetales</taxon>
        <taxon>Saccharomycetaceae</taxon>
        <taxon>Arxiozyma</taxon>
    </lineage>
</organism>
<dbReference type="CDD" id="cd17932">
    <property type="entry name" value="DEXQc_UvrD"/>
    <property type="match status" value="1"/>
</dbReference>
<evidence type="ECO:0000259" key="14">
    <source>
        <dbReference type="PROSITE" id="PS51217"/>
    </source>
</evidence>
<feature type="domain" description="UvrD-like helicase C-terminal" evidence="14">
    <location>
        <begin position="323"/>
        <end position="658"/>
    </location>
</feature>
<dbReference type="GO" id="GO:0005634">
    <property type="term" value="C:nucleus"/>
    <property type="evidence" value="ECO:0007669"/>
    <property type="project" value="TreeGrafter"/>
</dbReference>
<dbReference type="Pfam" id="PF00580">
    <property type="entry name" value="UvrD-helicase"/>
    <property type="match status" value="1"/>
</dbReference>
<feature type="compositionally biased region" description="Polar residues" evidence="12">
    <location>
        <begin position="708"/>
        <end position="719"/>
    </location>
</feature>